<organism evidence="2">
    <name type="scientific">Streptomyces haneummycinicus</name>
    <dbReference type="NCBI Taxonomy" id="3074435"/>
    <lineage>
        <taxon>Bacteria</taxon>
        <taxon>Bacillati</taxon>
        <taxon>Actinomycetota</taxon>
        <taxon>Actinomycetes</taxon>
        <taxon>Kitasatosporales</taxon>
        <taxon>Streptomycetaceae</taxon>
        <taxon>Streptomyces</taxon>
    </lineage>
</organism>
<name>A0AAT9HCK0_9ACTN</name>
<gene>
    <name evidence="2" type="ORF">SHKM778_14880</name>
</gene>
<sequence>MDALEGARAVVRPAPVVVERLLDRLGEERAVEFQSLFDVHPVGELLALARRLGDAGDGVELPRAVARGTEGYVLSIFCAYVRGAAGVSRSSPREAESRTSRAWSPVDCACTSVPPRSSATWPATTTASTVVTAAAAIPVNARPLPPLADAGSPAGGVPSARPEGMPVDGAALQSVTAA</sequence>
<accession>A0AAT9HCK0</accession>
<reference evidence="2" key="2">
    <citation type="submission" date="2024-07" db="EMBL/GenBank/DDBJ databases">
        <title>Streptomyces haneummycinica sp. nov., a new antibiotic-producing actinobacterium isolated from marine sediment.</title>
        <authorList>
            <person name="Uemura M."/>
            <person name="Hamada M."/>
            <person name="Hirano S."/>
            <person name="Kobayashi K."/>
            <person name="Ohshiro T."/>
            <person name="Kobayashi T."/>
            <person name="Terahara T."/>
        </authorList>
    </citation>
    <scope>NUCLEOTIDE SEQUENCE</scope>
    <source>
        <strain evidence="2">KM77-8</strain>
    </source>
</reference>
<dbReference type="EMBL" id="AP035768">
    <property type="protein sequence ID" value="BFO15100.1"/>
    <property type="molecule type" value="Genomic_DNA"/>
</dbReference>
<evidence type="ECO:0000256" key="1">
    <source>
        <dbReference type="SAM" id="MobiDB-lite"/>
    </source>
</evidence>
<protein>
    <submittedName>
        <fullName evidence="2">Uncharacterized protein</fullName>
    </submittedName>
</protein>
<evidence type="ECO:0000313" key="2">
    <source>
        <dbReference type="EMBL" id="BFO15100.1"/>
    </source>
</evidence>
<reference evidence="2" key="1">
    <citation type="submission" date="2024-06" db="EMBL/GenBank/DDBJ databases">
        <authorList>
            <consortium name="consrtm"/>
            <person name="Uemura M."/>
            <person name="Terahara T."/>
        </authorList>
    </citation>
    <scope>NUCLEOTIDE SEQUENCE</scope>
    <source>
        <strain evidence="2">KM77-8</strain>
    </source>
</reference>
<dbReference type="AlphaFoldDB" id="A0AAT9HCK0"/>
<proteinExistence type="predicted"/>
<feature type="region of interest" description="Disordered" evidence="1">
    <location>
        <begin position="144"/>
        <end position="178"/>
    </location>
</feature>